<proteinExistence type="inferred from homology"/>
<feature type="transmembrane region" description="Helical" evidence="7">
    <location>
        <begin position="9"/>
        <end position="27"/>
    </location>
</feature>
<sequence>MHKKRIRNRIIWSLVAVLIVIAGWFSFGPTSNTAKNQKEVVVGVVGQTKQDAEIWKSVAETAEEEYGIKIKTKNFTDYNQPNKALQNGDIDLNAFQHYTFLNAWNKANHGSLVAIGNTYIAPIRLYSKKYKSINDLPQGATIAVPNDASNESRALYVLKNAGLINLKKGVKLATVTDITSNPKGLKIKEVSAEQTARVIDDVDASIVNNTYAVPAKLGDKQTIYIEPLNKDSEQWINIIVANKKDKNNKIYKDLVKAYQTEKTKKLSDKLYGKTEVAAWGLKLK</sequence>
<evidence type="ECO:0000256" key="2">
    <source>
        <dbReference type="ARBA" id="ARBA00022729"/>
    </source>
</evidence>
<name>A0A267MB18_LACJH</name>
<accession>A0A267MB18</accession>
<keyword evidence="5 6" id="KW-0449">Lipoprotein</keyword>
<dbReference type="PIRSF" id="PIRSF002854">
    <property type="entry name" value="MetQ"/>
    <property type="match status" value="1"/>
</dbReference>
<dbReference type="Gene3D" id="3.40.190.10">
    <property type="entry name" value="Periplasmic binding protein-like II"/>
    <property type="match status" value="2"/>
</dbReference>
<dbReference type="EMBL" id="NIBD01000015">
    <property type="protein sequence ID" value="PAB56045.1"/>
    <property type="molecule type" value="Genomic_DNA"/>
</dbReference>
<organism evidence="8 9">
    <name type="scientific">Lactobacillus johnsonii</name>
    <dbReference type="NCBI Taxonomy" id="33959"/>
    <lineage>
        <taxon>Bacteria</taxon>
        <taxon>Bacillati</taxon>
        <taxon>Bacillota</taxon>
        <taxon>Bacilli</taxon>
        <taxon>Lactobacillales</taxon>
        <taxon>Lactobacillaceae</taxon>
        <taxon>Lactobacillus</taxon>
    </lineage>
</organism>
<evidence type="ECO:0000313" key="8">
    <source>
        <dbReference type="EMBL" id="PAB56045.1"/>
    </source>
</evidence>
<protein>
    <recommendedName>
        <fullName evidence="6">Lipoprotein</fullName>
    </recommendedName>
</protein>
<keyword evidence="4" id="KW-0564">Palmitate</keyword>
<dbReference type="InterPro" id="IPR004872">
    <property type="entry name" value="Lipoprotein_NlpA"/>
</dbReference>
<comment type="subcellular location">
    <subcellularLocation>
        <location evidence="1">Membrane</location>
        <topology evidence="1">Lipid-anchor</topology>
    </subcellularLocation>
</comment>
<keyword evidence="3 7" id="KW-0472">Membrane</keyword>
<dbReference type="PANTHER" id="PTHR30429">
    <property type="entry name" value="D-METHIONINE-BINDING LIPOPROTEIN METQ"/>
    <property type="match status" value="1"/>
</dbReference>
<comment type="similarity">
    <text evidence="6">Belongs to the nlpA lipoprotein family.</text>
</comment>
<keyword evidence="7" id="KW-0812">Transmembrane</keyword>
<keyword evidence="2" id="KW-0732">Signal</keyword>
<dbReference type="RefSeq" id="WP_095076844.1">
    <property type="nucleotide sequence ID" value="NZ_JABAFI010000005.1"/>
</dbReference>
<comment type="caution">
    <text evidence="8">The sequence shown here is derived from an EMBL/GenBank/DDBJ whole genome shotgun (WGS) entry which is preliminary data.</text>
</comment>
<dbReference type="AlphaFoldDB" id="A0A267MB18"/>
<dbReference type="GO" id="GO:0016020">
    <property type="term" value="C:membrane"/>
    <property type="evidence" value="ECO:0007669"/>
    <property type="project" value="UniProtKB-SubCell"/>
</dbReference>
<dbReference type="SUPFAM" id="SSF53850">
    <property type="entry name" value="Periplasmic binding protein-like II"/>
    <property type="match status" value="1"/>
</dbReference>
<evidence type="ECO:0000256" key="5">
    <source>
        <dbReference type="ARBA" id="ARBA00023288"/>
    </source>
</evidence>
<reference evidence="8 9" key="1">
    <citation type="submission" date="2017-05" db="EMBL/GenBank/DDBJ databases">
        <title>Lactobacillus johnsonii from commercial turkeys.</title>
        <authorList>
            <person name="Johnson T.J."/>
            <person name="Youmans B."/>
        </authorList>
    </citation>
    <scope>NUCLEOTIDE SEQUENCE [LARGE SCALE GENOMIC DNA]</scope>
    <source>
        <strain evidence="8 9">UMNLJ114</strain>
    </source>
</reference>
<dbReference type="PANTHER" id="PTHR30429:SF0">
    <property type="entry name" value="METHIONINE-BINDING LIPOPROTEIN METQ"/>
    <property type="match status" value="1"/>
</dbReference>
<evidence type="ECO:0000256" key="7">
    <source>
        <dbReference type="SAM" id="Phobius"/>
    </source>
</evidence>
<evidence type="ECO:0000256" key="4">
    <source>
        <dbReference type="ARBA" id="ARBA00023139"/>
    </source>
</evidence>
<keyword evidence="7" id="KW-1133">Transmembrane helix</keyword>
<evidence type="ECO:0000256" key="6">
    <source>
        <dbReference type="PIRNR" id="PIRNR002854"/>
    </source>
</evidence>
<evidence type="ECO:0000256" key="1">
    <source>
        <dbReference type="ARBA" id="ARBA00004635"/>
    </source>
</evidence>
<evidence type="ECO:0000256" key="3">
    <source>
        <dbReference type="ARBA" id="ARBA00023136"/>
    </source>
</evidence>
<dbReference type="Proteomes" id="UP000216008">
    <property type="component" value="Unassembled WGS sequence"/>
</dbReference>
<gene>
    <name evidence="8" type="ORF">A3Q24_02900</name>
</gene>
<dbReference type="Pfam" id="PF03180">
    <property type="entry name" value="Lipoprotein_9"/>
    <property type="match status" value="1"/>
</dbReference>
<evidence type="ECO:0000313" key="9">
    <source>
        <dbReference type="Proteomes" id="UP000216008"/>
    </source>
</evidence>